<accession>A0AAJ2H3N0</accession>
<feature type="non-terminal residue" evidence="1">
    <location>
        <position position="146"/>
    </location>
</feature>
<dbReference type="EMBL" id="JAVLSF010000701">
    <property type="protein sequence ID" value="MDR9778329.1"/>
    <property type="molecule type" value="Genomic_DNA"/>
</dbReference>
<dbReference type="Pfam" id="PF20176">
    <property type="entry name" value="DUF6541"/>
    <property type="match status" value="1"/>
</dbReference>
<proteinExistence type="predicted"/>
<gene>
    <name evidence="1" type="ORF">RJJ65_37960</name>
</gene>
<sequence>ATALLRRRLLPRTQLAPVAAMAVVLCILALGALSPATAERYRAEYAPWWQEPGLLSDEERAVLAAVPGSVAPDEVIAVDPWDGGALAFALSDREVTRVFPTAPMSPDVILISDRLQDIQHDPAVCDAAARENVRYVLDFGDEELWD</sequence>
<dbReference type="RefSeq" id="WP_310866413.1">
    <property type="nucleotide sequence ID" value="NZ_JAVLSF010000701.1"/>
</dbReference>
<name>A0AAJ2H3N0_9HYPH</name>
<dbReference type="Proteomes" id="UP001268610">
    <property type="component" value="Unassembled WGS sequence"/>
</dbReference>
<organism evidence="1 2">
    <name type="scientific">Rhizobium hidalgonense</name>
    <dbReference type="NCBI Taxonomy" id="1538159"/>
    <lineage>
        <taxon>Bacteria</taxon>
        <taxon>Pseudomonadati</taxon>
        <taxon>Pseudomonadota</taxon>
        <taxon>Alphaproteobacteria</taxon>
        <taxon>Hyphomicrobiales</taxon>
        <taxon>Rhizobiaceae</taxon>
        <taxon>Rhizobium/Agrobacterium group</taxon>
        <taxon>Rhizobium</taxon>
    </lineage>
</organism>
<comment type="caution">
    <text evidence="1">The sequence shown here is derived from an EMBL/GenBank/DDBJ whole genome shotgun (WGS) entry which is preliminary data.</text>
</comment>
<evidence type="ECO:0000313" key="2">
    <source>
        <dbReference type="Proteomes" id="UP001268610"/>
    </source>
</evidence>
<feature type="non-terminal residue" evidence="1">
    <location>
        <position position="1"/>
    </location>
</feature>
<protein>
    <submittedName>
        <fullName evidence="1">Uncharacterized protein</fullName>
    </submittedName>
</protein>
<reference evidence="1" key="1">
    <citation type="submission" date="2023-04" db="EMBL/GenBank/DDBJ databases">
        <title>Genomic characterization of faba bean (Vicia faba) microsymbionts in Mexican soils.</title>
        <authorList>
            <person name="Rivera Orduna F.N."/>
            <person name="Guevara-Luna J."/>
            <person name="Yan J."/>
            <person name="Arroyo-Herrera I."/>
            <person name="Li Y."/>
            <person name="Vasquez-Murrieta M.S."/>
            <person name="Wang E.T."/>
        </authorList>
    </citation>
    <scope>NUCLEOTIDE SEQUENCE</scope>
    <source>
        <strain evidence="1">CH26</strain>
    </source>
</reference>
<evidence type="ECO:0000313" key="1">
    <source>
        <dbReference type="EMBL" id="MDR9778329.1"/>
    </source>
</evidence>
<dbReference type="InterPro" id="IPR046671">
    <property type="entry name" value="DUF6541"/>
</dbReference>
<dbReference type="AlphaFoldDB" id="A0AAJ2H3N0"/>